<accession>A0ABQ7JCU4</accession>
<keyword evidence="2" id="KW-1185">Reference proteome</keyword>
<dbReference type="Proteomes" id="UP000823046">
    <property type="component" value="Unassembled WGS sequence"/>
</dbReference>
<protein>
    <submittedName>
        <fullName evidence="1">AP2 domain transcription factor AP2X-5</fullName>
    </submittedName>
</protein>
<name>A0ABQ7JCU4_9APIC</name>
<organism evidence="1 2">
    <name type="scientific">Cardiosporidium cionae</name>
    <dbReference type="NCBI Taxonomy" id="476202"/>
    <lineage>
        <taxon>Eukaryota</taxon>
        <taxon>Sar</taxon>
        <taxon>Alveolata</taxon>
        <taxon>Apicomplexa</taxon>
        <taxon>Aconoidasida</taxon>
        <taxon>Nephromycida</taxon>
        <taxon>Cardiosporidium</taxon>
    </lineage>
</organism>
<reference evidence="1 2" key="1">
    <citation type="journal article" date="2020" name="bioRxiv">
        <title>Metabolic contributions of an alphaproteobacterial endosymbiont in the apicomplexan Cardiosporidium cionae.</title>
        <authorList>
            <person name="Hunter E.S."/>
            <person name="Paight C.J."/>
            <person name="Lane C.E."/>
        </authorList>
    </citation>
    <scope>NUCLEOTIDE SEQUENCE [LARGE SCALE GENOMIC DNA]</scope>
    <source>
        <strain evidence="1">ESH_2018</strain>
    </source>
</reference>
<sequence>MTMTTPLEQTSDDPLEIDDIDPCHKVSNAHIQGLEISSLKNSVAVARSSESIKGMKHRQFAGAGNNFCGDNDSVDAPCSYSDEEQGGVRESRSNSSISSKLWKELSEFATPGEVSLKSRDTNIHQQTASTDAIASAEKRVPMERDVIEALQDLQHLSTLTRPRDGLPKRVNVGAKPFSGVRGIYFQQGLWKVKYKGNNEAGVRVFPYKTVEEMRKQFFVAKKFLHTVIGKGRQLHDSDGEGLSNDEATWEHNPKIQRIFSGSNSHSKKNSHPITIKKKIAPEKPKIDSEVVQQPKPAAIQGKKQQTKKINIRKQKNACEGSPQRASEHYRTNYFQTFIAHPLDRSLNCSCGPRHEKNELYFAQNGAFLKSCYNFPSSNPFNPQTNATQDQISPKSFPSLAQANQELNFTKSANLLTDCSFYSPIKGMSKDEIEERHQKWKMVAAYPFKCTTNDTLENNHFKGCIKKSEIKTSETGSSDSQDEFLSNAALFHIECAAINHEYLHQSTDDNLTKSQLRMCSKETRICKDGKCYTKYEFVVPKRLYKPKCTWDNFS</sequence>
<comment type="caution">
    <text evidence="1">The sequence shown here is derived from an EMBL/GenBank/DDBJ whole genome shotgun (WGS) entry which is preliminary data.</text>
</comment>
<proteinExistence type="predicted"/>
<evidence type="ECO:0000313" key="2">
    <source>
        <dbReference type="Proteomes" id="UP000823046"/>
    </source>
</evidence>
<dbReference type="EMBL" id="JADAQX010000122">
    <property type="protein sequence ID" value="KAF8821818.1"/>
    <property type="molecule type" value="Genomic_DNA"/>
</dbReference>
<evidence type="ECO:0000313" key="1">
    <source>
        <dbReference type="EMBL" id="KAF8821818.1"/>
    </source>
</evidence>
<gene>
    <name evidence="1" type="primary">AP2X5</name>
    <name evidence="1" type="ORF">IE077_001513</name>
</gene>